<proteinExistence type="predicted"/>
<dbReference type="OrthoDB" id="6605214at2759"/>
<accession>A0A8C6VGJ3</accession>
<dbReference type="GO" id="GO:0005730">
    <property type="term" value="C:nucleolus"/>
    <property type="evidence" value="ECO:0007669"/>
    <property type="project" value="Ensembl"/>
</dbReference>
<dbReference type="PANTHER" id="PTHR16234">
    <property type="entry name" value="SIMILAR TO HYPOTHETICAL PROTEIN FLJ20508"/>
    <property type="match status" value="1"/>
</dbReference>
<evidence type="ECO:0000313" key="1">
    <source>
        <dbReference type="Ensembl" id="ENSNNAP00000005429.1"/>
    </source>
</evidence>
<protein>
    <submittedName>
        <fullName evidence="1">AFG2 interacting ribosome maturation factor</fullName>
    </submittedName>
</protein>
<dbReference type="Proteomes" id="UP000694559">
    <property type="component" value="Unplaced"/>
</dbReference>
<dbReference type="GeneTree" id="ENSGT00390000008551"/>
<gene>
    <name evidence="1" type="primary">AIRIM</name>
</gene>
<name>A0A8C6VGJ3_NAJNA</name>
<dbReference type="AlphaFoldDB" id="A0A8C6VGJ3"/>
<keyword evidence="2" id="KW-1185">Reference proteome</keyword>
<dbReference type="GO" id="GO:0005654">
    <property type="term" value="C:nucleoplasm"/>
    <property type="evidence" value="ECO:0007669"/>
    <property type="project" value="Ensembl"/>
</dbReference>
<dbReference type="GO" id="GO:0042273">
    <property type="term" value="P:ribosomal large subunit biogenesis"/>
    <property type="evidence" value="ECO:0007669"/>
    <property type="project" value="Ensembl"/>
</dbReference>
<dbReference type="GO" id="GO:0005829">
    <property type="term" value="C:cytosol"/>
    <property type="evidence" value="ECO:0007669"/>
    <property type="project" value="Ensembl"/>
</dbReference>
<dbReference type="Ensembl" id="ENSNNAT00000005673.1">
    <property type="protein sequence ID" value="ENSNNAP00000005429.1"/>
    <property type="gene ID" value="ENSNNAG00000003655.1"/>
</dbReference>
<evidence type="ECO:0000313" key="2">
    <source>
        <dbReference type="Proteomes" id="UP000694559"/>
    </source>
</evidence>
<reference evidence="1" key="2">
    <citation type="submission" date="2025-09" db="UniProtKB">
        <authorList>
            <consortium name="Ensembl"/>
        </authorList>
    </citation>
    <scope>IDENTIFICATION</scope>
</reference>
<dbReference type="OMA" id="AWERIMQ"/>
<organism evidence="1 2">
    <name type="scientific">Naja naja</name>
    <name type="common">Indian cobra</name>
    <dbReference type="NCBI Taxonomy" id="35670"/>
    <lineage>
        <taxon>Eukaryota</taxon>
        <taxon>Metazoa</taxon>
        <taxon>Chordata</taxon>
        <taxon>Craniata</taxon>
        <taxon>Vertebrata</taxon>
        <taxon>Euteleostomi</taxon>
        <taxon>Lepidosauria</taxon>
        <taxon>Squamata</taxon>
        <taxon>Bifurcata</taxon>
        <taxon>Unidentata</taxon>
        <taxon>Episquamata</taxon>
        <taxon>Toxicofera</taxon>
        <taxon>Serpentes</taxon>
        <taxon>Colubroidea</taxon>
        <taxon>Elapidae</taxon>
        <taxon>Elapinae</taxon>
        <taxon>Naja</taxon>
    </lineage>
</organism>
<dbReference type="InterPro" id="IPR029159">
    <property type="entry name" value="CA109-like"/>
</dbReference>
<dbReference type="Pfam" id="PF15011">
    <property type="entry name" value="CA109-like"/>
    <property type="match status" value="1"/>
</dbReference>
<reference evidence="1" key="1">
    <citation type="submission" date="2025-08" db="UniProtKB">
        <authorList>
            <consortium name="Ensembl"/>
        </authorList>
    </citation>
    <scope>IDENTIFICATION</scope>
</reference>
<sequence length="205" mass="22887">MLTAAEEVARRRGGLRSGLCVLREQHRGWRDTLAACLPLLRALGNVARQAEAARRVSFDQTPLRAFARLPERLQLKQWAAMEAVLAELRREKLPALREARDAVGARLVRLLALEGAGAAAAQPPYEPFPAWADLLAGLLDAEALYHAVYLEARLLLFSLSYRDLAGVQAAPQAWERIMQHGQRRDRLEETLLKAAFFLEDTPTDT</sequence>
<dbReference type="PANTHER" id="PTHR16234:SF5">
    <property type="entry name" value="AFG2-INTERACTING RIBOSOME MATURATION FACTOR"/>
    <property type="match status" value="1"/>
</dbReference>